<evidence type="ECO:0000313" key="1">
    <source>
        <dbReference type="EMBL" id="VAW31124.1"/>
    </source>
</evidence>
<dbReference type="EMBL" id="UOEU01000163">
    <property type="protein sequence ID" value="VAW31124.1"/>
    <property type="molecule type" value="Genomic_DNA"/>
</dbReference>
<sequence>MLSMNISDQISVHWAAHREEIGLVWYLLPNQGQPLTNETAANLQQQITSYLLMTPFAPEAALQGVWLTEVNSISGKERLRQ</sequence>
<protein>
    <submittedName>
        <fullName evidence="1">Uncharacterized protein</fullName>
    </submittedName>
</protein>
<reference evidence="1" key="1">
    <citation type="submission" date="2018-06" db="EMBL/GenBank/DDBJ databases">
        <authorList>
            <person name="Zhirakovskaya E."/>
        </authorList>
    </citation>
    <scope>NUCLEOTIDE SEQUENCE</scope>
</reference>
<accession>A0A3B0VHE9</accession>
<name>A0A3B0VHE9_9ZZZZ</name>
<gene>
    <name evidence="1" type="ORF">MNBD_CHLOROFLEXI01-1835</name>
</gene>
<organism evidence="1">
    <name type="scientific">hydrothermal vent metagenome</name>
    <dbReference type="NCBI Taxonomy" id="652676"/>
    <lineage>
        <taxon>unclassified sequences</taxon>
        <taxon>metagenomes</taxon>
        <taxon>ecological metagenomes</taxon>
    </lineage>
</organism>
<dbReference type="AlphaFoldDB" id="A0A3B0VHE9"/>
<proteinExistence type="predicted"/>